<feature type="signal peptide" evidence="2">
    <location>
        <begin position="1"/>
        <end position="17"/>
    </location>
</feature>
<sequence length="82" mass="9226">MLRETLLILLFVHLSNQVEFFKESEVCSSVKCPSNIFYYFVCCSGECCLRLQLIPSIIIAAIAIVLTCVCCTACCCHCCFRD</sequence>
<keyword evidence="1" id="KW-0472">Membrane</keyword>
<protein>
    <submittedName>
        <fullName evidence="3">Uncharacterized protein</fullName>
    </submittedName>
</protein>
<evidence type="ECO:0000313" key="3">
    <source>
        <dbReference type="EMBL" id="KAK6747304.1"/>
    </source>
</evidence>
<evidence type="ECO:0000256" key="2">
    <source>
        <dbReference type="SAM" id="SignalP"/>
    </source>
</evidence>
<organism evidence="3 4">
    <name type="scientific">Necator americanus</name>
    <name type="common">Human hookworm</name>
    <dbReference type="NCBI Taxonomy" id="51031"/>
    <lineage>
        <taxon>Eukaryota</taxon>
        <taxon>Metazoa</taxon>
        <taxon>Ecdysozoa</taxon>
        <taxon>Nematoda</taxon>
        <taxon>Chromadorea</taxon>
        <taxon>Rhabditida</taxon>
        <taxon>Rhabditina</taxon>
        <taxon>Rhabditomorpha</taxon>
        <taxon>Strongyloidea</taxon>
        <taxon>Ancylostomatidae</taxon>
        <taxon>Bunostominae</taxon>
        <taxon>Necator</taxon>
    </lineage>
</organism>
<comment type="caution">
    <text evidence="3">The sequence shown here is derived from an EMBL/GenBank/DDBJ whole genome shotgun (WGS) entry which is preliminary data.</text>
</comment>
<evidence type="ECO:0000313" key="4">
    <source>
        <dbReference type="Proteomes" id="UP001303046"/>
    </source>
</evidence>
<feature type="transmembrane region" description="Helical" evidence="1">
    <location>
        <begin position="57"/>
        <end position="80"/>
    </location>
</feature>
<proteinExistence type="predicted"/>
<name>A0ABR1D9Z9_NECAM</name>
<evidence type="ECO:0000256" key="1">
    <source>
        <dbReference type="SAM" id="Phobius"/>
    </source>
</evidence>
<accession>A0ABR1D9Z9</accession>
<keyword evidence="4" id="KW-1185">Reference proteome</keyword>
<dbReference type="Proteomes" id="UP001303046">
    <property type="component" value="Unassembled WGS sequence"/>
</dbReference>
<keyword evidence="1" id="KW-0812">Transmembrane</keyword>
<reference evidence="3 4" key="1">
    <citation type="submission" date="2023-08" db="EMBL/GenBank/DDBJ databases">
        <title>A Necator americanus chromosomal reference genome.</title>
        <authorList>
            <person name="Ilik V."/>
            <person name="Petrzelkova K.J."/>
            <person name="Pardy F."/>
            <person name="Fuh T."/>
            <person name="Niatou-Singa F.S."/>
            <person name="Gouil Q."/>
            <person name="Baker L."/>
            <person name="Ritchie M.E."/>
            <person name="Jex A.R."/>
            <person name="Gazzola D."/>
            <person name="Li H."/>
            <person name="Toshio Fujiwara R."/>
            <person name="Zhan B."/>
            <person name="Aroian R.V."/>
            <person name="Pafco B."/>
            <person name="Schwarz E.M."/>
        </authorList>
    </citation>
    <scope>NUCLEOTIDE SEQUENCE [LARGE SCALE GENOMIC DNA]</scope>
    <source>
        <strain evidence="3 4">Aroian</strain>
        <tissue evidence="3">Whole animal</tissue>
    </source>
</reference>
<keyword evidence="2" id="KW-0732">Signal</keyword>
<feature type="chain" id="PRO_5045559007" evidence="2">
    <location>
        <begin position="18"/>
        <end position="82"/>
    </location>
</feature>
<gene>
    <name evidence="3" type="primary">Necator_chrIV.g13775</name>
    <name evidence="3" type="ORF">RB195_000483</name>
</gene>
<keyword evidence="1" id="KW-1133">Transmembrane helix</keyword>
<dbReference type="EMBL" id="JAVFWL010000004">
    <property type="protein sequence ID" value="KAK6747304.1"/>
    <property type="molecule type" value="Genomic_DNA"/>
</dbReference>